<keyword evidence="1" id="KW-1015">Disulfide bond</keyword>
<dbReference type="InterPro" id="IPR013783">
    <property type="entry name" value="Ig-like_fold"/>
</dbReference>
<dbReference type="PANTHER" id="PTHR11412">
    <property type="entry name" value="MACROGLOBULIN / COMPLEMENT"/>
    <property type="match status" value="1"/>
</dbReference>
<evidence type="ECO:0000256" key="1">
    <source>
        <dbReference type="ARBA" id="ARBA00023157"/>
    </source>
</evidence>
<feature type="transmembrane region" description="Helical" evidence="2">
    <location>
        <begin position="1563"/>
        <end position="1585"/>
    </location>
</feature>
<evidence type="ECO:0000256" key="3">
    <source>
        <dbReference type="SAM" id="SignalP"/>
    </source>
</evidence>
<evidence type="ECO:0000259" key="6">
    <source>
        <dbReference type="SMART" id="SM01361"/>
    </source>
</evidence>
<dbReference type="Gene3D" id="2.60.40.1940">
    <property type="match status" value="1"/>
</dbReference>
<name>A0ABQ9F147_TEGGR</name>
<dbReference type="Pfam" id="PF07703">
    <property type="entry name" value="A2M_BRD"/>
    <property type="match status" value="1"/>
</dbReference>
<keyword evidence="2" id="KW-0472">Membrane</keyword>
<comment type="caution">
    <text evidence="7">The sequence shown here is derived from an EMBL/GenBank/DDBJ whole genome shotgun (WGS) entry which is preliminary data.</text>
</comment>
<dbReference type="Proteomes" id="UP001217089">
    <property type="component" value="Unassembled WGS sequence"/>
</dbReference>
<proteinExistence type="predicted"/>
<dbReference type="SMART" id="SM01361">
    <property type="entry name" value="A2M_recep"/>
    <property type="match status" value="1"/>
</dbReference>
<evidence type="ECO:0008006" key="9">
    <source>
        <dbReference type="Google" id="ProtNLM"/>
    </source>
</evidence>
<dbReference type="EMBL" id="JARBDR010000567">
    <property type="protein sequence ID" value="KAJ8311121.1"/>
    <property type="molecule type" value="Genomic_DNA"/>
</dbReference>
<keyword evidence="8" id="KW-1185">Reference proteome</keyword>
<dbReference type="InterPro" id="IPR002172">
    <property type="entry name" value="LDrepeatLR_classA_rpt"/>
</dbReference>
<dbReference type="InterPro" id="IPR001599">
    <property type="entry name" value="Macroglobln_a2"/>
</dbReference>
<keyword evidence="2" id="KW-1133">Transmembrane helix</keyword>
<feature type="domain" description="Alpha-macroglobulin receptor-binding" evidence="6">
    <location>
        <begin position="1448"/>
        <end position="1539"/>
    </location>
</feature>
<protein>
    <recommendedName>
        <fullName evidence="9">CD109 antigen</fullName>
    </recommendedName>
</protein>
<dbReference type="SMART" id="SM00192">
    <property type="entry name" value="LDLa"/>
    <property type="match status" value="1"/>
</dbReference>
<feature type="signal peptide" evidence="3">
    <location>
        <begin position="1"/>
        <end position="17"/>
    </location>
</feature>
<dbReference type="InterPro" id="IPR011626">
    <property type="entry name" value="Alpha-macroglobulin_TED"/>
</dbReference>
<organism evidence="7 8">
    <name type="scientific">Tegillarca granosa</name>
    <name type="common">Malaysian cockle</name>
    <name type="synonym">Anadara granosa</name>
    <dbReference type="NCBI Taxonomy" id="220873"/>
    <lineage>
        <taxon>Eukaryota</taxon>
        <taxon>Metazoa</taxon>
        <taxon>Spiralia</taxon>
        <taxon>Lophotrochozoa</taxon>
        <taxon>Mollusca</taxon>
        <taxon>Bivalvia</taxon>
        <taxon>Autobranchia</taxon>
        <taxon>Pteriomorphia</taxon>
        <taxon>Arcoida</taxon>
        <taxon>Arcoidea</taxon>
        <taxon>Arcidae</taxon>
        <taxon>Tegillarca</taxon>
    </lineage>
</organism>
<evidence type="ECO:0000256" key="2">
    <source>
        <dbReference type="SAM" id="Phobius"/>
    </source>
</evidence>
<feature type="domain" description="Alpha-2-macroglobulin" evidence="5">
    <location>
        <begin position="772"/>
        <end position="863"/>
    </location>
</feature>
<dbReference type="Pfam" id="PF00207">
    <property type="entry name" value="A2M"/>
    <property type="match status" value="1"/>
</dbReference>
<sequence length="1593" mass="182221">MLKYLLLGCTLASLGHAQNRDTVLNNVEGYKMERAPTYLVVTPRKVRPNQVIQVFTTMLKLEYPTVNMRVSIVKDGVEYGSNVVKFDRPGSRLLQIKMRSNAQEGNYFVRVEGQVETGTSGNIFENETAIEFSIKQASLFIQLSKPIYRQGQNVFFRVIPILPNLMPKYGSMTIYVLDPTGFPVRRWLAVQTNAGGIVSQNFTLADQPNYGNWTIQVVAFGFVYNKTFLVEEFWDPRFDVNVTVKPYILDSVKTVGGVLAANITTGKPVEGNATVMLTVVPPPDPRYYNNPAYPDYNPRSRTVQMQKHYNYIKGPVAFDFSMDEISQRIRNEIGFYNTLENFEMIFNVSVRDWFLDMQETGFASTIIVSSKYKLQWVGDKVRTFKPDSVLTVQVAAMTYDGRPVTSLTTKINMQVYPSYGTGGSGTPIYIQPKTPVNGIAQFQIPIDTHLKSLKLAATLNDDTRTRIEMMTYRFYSPSNNYIILSTSTPSPKINEYMIFHVKLSNFVPRIYYQTYGRVRYLVVAGGNIIVGEELEMISRRKTFAIALSKEMVPTARVVVYYISTSPEEIVIDALSFFVSGTKSNQVMAKVNLGKDFTRDTVEIITTADPGSYMAFAAMPDDLYRRGINDGLTEYNLIDELNTYDQPARGSWQHLWRKSETEFEYKFFTATGHGIDTNTTFRDAGLLAISDVTVNRVPTEPSCNLQGAEYQPCFDGVTCYHINKTCDGIFDCPNDWADEQNCPVEDPRYDNRTMGSYMINRVSRVLRFYEDSAWAWKEIFTKPDGEVDFRVKVPKYPLTWVINGISMSRNLGLGLMAAPLKYDGTRYMYIIVESPDYIIRGEQIGVRVTVFNYWAKDDFIEVLVTMEGSTEYDSVLVGEEGFVTSYNPITHSGDHQTLVFLEPGESKDIFMPIVPKAVRGQFNFTVSAWCFLERDTVTKTVFIDSDGVENYFHTPYLLDMITYGSIIIPDLKINVSDQFIVPEQRFHSYVPGSPKATVSMFGDVVTPGFFREYLTVEDLMYKPYGAGEMNMFNFAYNLLTLKFKKANQQLSNDVLKKALSYMNIGLQRQLSYMNKDGSFRMFRDDDKLTAFVAKTLYDARFGEWEKDMFIPLELINTMVLWICDQQNSTTGEFNENITTPLYDRTYLYRFSVNGSLKDMKNRVLISHPVPLTAYVLIALYKISDVSGPAQSCIEKARNRAASYLYNRRGEIIQNNETFHLAITAYALSLSTQESQSIFNSLWELRRESTGIYFSDSEIRENPSDFINTVRYLLPRLELINDGYATQSTAYALMAHIKHYGSQTGGRKAERDSMMGWLQTMRNFIGAMASTQDTLVAMEALFDFTQVDPNRNVFNLYTLLECSSQPDWSDVMFSTKENYTKTQFAEIDKVYGQVRVTAQGTGRALIQLTTTMNVEYAWQIKNPVDSQKFYDMVVLELPKGWVYTVRSKTSGLSVLEVEVPSGYVVLNDTLRSYVQSGVVRNLKRAEFYYRKVVFYFDYLDQSKTCVYFQANRWYPVANMTIQHRIRVYDYYEPGMHNTGLYTTYNLFNLNVCYVCGSYQCPYCPFFNVATVIKASFTLITLLVGFLLKRYLLRIT</sequence>
<dbReference type="Gene3D" id="6.20.50.160">
    <property type="match status" value="1"/>
</dbReference>
<gene>
    <name evidence="7" type="ORF">KUTeg_011328</name>
</gene>
<dbReference type="InterPro" id="IPR008930">
    <property type="entry name" value="Terpenoid_cyclase/PrenylTrfase"/>
</dbReference>
<evidence type="ECO:0000259" key="4">
    <source>
        <dbReference type="SMART" id="SM01359"/>
    </source>
</evidence>
<dbReference type="InterPro" id="IPR050473">
    <property type="entry name" value="A2M/Complement_sys"/>
</dbReference>
<feature type="chain" id="PRO_5045160871" description="CD109 antigen" evidence="3">
    <location>
        <begin position="18"/>
        <end position="1593"/>
    </location>
</feature>
<dbReference type="SMART" id="SM01359">
    <property type="entry name" value="A2M_N_2"/>
    <property type="match status" value="1"/>
</dbReference>
<feature type="domain" description="Alpha-2-macroglobulin bait region" evidence="4">
    <location>
        <begin position="482"/>
        <end position="625"/>
    </location>
</feature>
<dbReference type="Gene3D" id="1.50.10.20">
    <property type="match status" value="1"/>
</dbReference>
<dbReference type="CDD" id="cd00112">
    <property type="entry name" value="LDLa"/>
    <property type="match status" value="1"/>
</dbReference>
<dbReference type="Pfam" id="PF07677">
    <property type="entry name" value="A2M_recep"/>
    <property type="match status" value="1"/>
</dbReference>
<dbReference type="InterPro" id="IPR002890">
    <property type="entry name" value="MG2"/>
</dbReference>
<dbReference type="InterPro" id="IPR011625">
    <property type="entry name" value="A2M_N_BRD"/>
</dbReference>
<keyword evidence="3" id="KW-0732">Signal</keyword>
<dbReference type="InterPro" id="IPR036595">
    <property type="entry name" value="A-macroglobulin_rcpt-bd_sf"/>
</dbReference>
<keyword evidence="2" id="KW-0812">Transmembrane</keyword>
<evidence type="ECO:0000259" key="5">
    <source>
        <dbReference type="SMART" id="SM01360"/>
    </source>
</evidence>
<dbReference type="Gene3D" id="2.60.40.1930">
    <property type="match status" value="3"/>
</dbReference>
<reference evidence="7 8" key="1">
    <citation type="submission" date="2022-12" db="EMBL/GenBank/DDBJ databases">
        <title>Chromosome-level genome of Tegillarca granosa.</title>
        <authorList>
            <person name="Kim J."/>
        </authorList>
    </citation>
    <scope>NUCLEOTIDE SEQUENCE [LARGE SCALE GENOMIC DNA]</scope>
    <source>
        <strain evidence="7">Teg-2019</strain>
        <tissue evidence="7">Adductor muscle</tissue>
    </source>
</reference>
<evidence type="ECO:0000313" key="8">
    <source>
        <dbReference type="Proteomes" id="UP001217089"/>
    </source>
</evidence>
<dbReference type="Pfam" id="PF07678">
    <property type="entry name" value="TED_complement"/>
    <property type="match status" value="1"/>
</dbReference>
<dbReference type="SUPFAM" id="SSF48239">
    <property type="entry name" value="Terpenoid cyclases/Protein prenyltransferases"/>
    <property type="match status" value="1"/>
</dbReference>
<dbReference type="InterPro" id="IPR009048">
    <property type="entry name" value="A-macroglobulin_rcpt-bd"/>
</dbReference>
<dbReference type="Pfam" id="PF01835">
    <property type="entry name" value="MG2"/>
    <property type="match status" value="1"/>
</dbReference>
<dbReference type="Gene3D" id="2.60.40.690">
    <property type="entry name" value="Alpha-macroglobulin, receptor-binding domain"/>
    <property type="match status" value="1"/>
</dbReference>
<accession>A0ABQ9F147</accession>
<evidence type="ECO:0000313" key="7">
    <source>
        <dbReference type="EMBL" id="KAJ8311121.1"/>
    </source>
</evidence>
<dbReference type="SMART" id="SM01360">
    <property type="entry name" value="A2M"/>
    <property type="match status" value="1"/>
</dbReference>
<dbReference type="PANTHER" id="PTHR11412:SF146">
    <property type="entry name" value="CD109 ANTIGEN"/>
    <property type="match status" value="1"/>
</dbReference>
<dbReference type="Gene3D" id="2.20.130.20">
    <property type="match status" value="1"/>
</dbReference>
<dbReference type="Gene3D" id="2.60.40.10">
    <property type="entry name" value="Immunoglobulins"/>
    <property type="match status" value="2"/>
</dbReference>
<dbReference type="SUPFAM" id="SSF49410">
    <property type="entry name" value="Alpha-macroglobulin receptor domain"/>
    <property type="match status" value="1"/>
</dbReference>